<dbReference type="CDD" id="cd00093">
    <property type="entry name" value="HTH_XRE"/>
    <property type="match status" value="1"/>
</dbReference>
<sequence>MTTIELVSSRLRAIRLSRGLTLHEIEVASKRRIRAVVLGSYERGDRALSVRMAIVIAQFYEVPLSYLLEEPENRAGKGVTATLDLRRIRTIFADSTMPVKITASLRSVFNFTAEIVKLRNDWNGELISLRSSDIDLLAAAIGVPLDELIEILRSHKLLLEAK</sequence>
<dbReference type="SUPFAM" id="SSF47413">
    <property type="entry name" value="lambda repressor-like DNA-binding domains"/>
    <property type="match status" value="1"/>
</dbReference>
<dbReference type="AlphaFoldDB" id="A0A6J7VRM1"/>
<evidence type="ECO:0000259" key="1">
    <source>
        <dbReference type="PROSITE" id="PS50943"/>
    </source>
</evidence>
<dbReference type="InterPro" id="IPR010982">
    <property type="entry name" value="Lambda_DNA-bd_dom_sf"/>
</dbReference>
<feature type="domain" description="HTH cro/C1-type" evidence="1">
    <location>
        <begin position="11"/>
        <end position="67"/>
    </location>
</feature>
<dbReference type="InterPro" id="IPR001387">
    <property type="entry name" value="Cro/C1-type_HTH"/>
</dbReference>
<protein>
    <submittedName>
        <fullName evidence="2">Unannotated protein</fullName>
    </submittedName>
</protein>
<proteinExistence type="predicted"/>
<evidence type="ECO:0000313" key="2">
    <source>
        <dbReference type="EMBL" id="CAB5116954.1"/>
    </source>
</evidence>
<accession>A0A6J7VRM1</accession>
<dbReference type="GO" id="GO:0003677">
    <property type="term" value="F:DNA binding"/>
    <property type="evidence" value="ECO:0007669"/>
    <property type="project" value="InterPro"/>
</dbReference>
<name>A0A6J7VRM1_9ZZZZ</name>
<dbReference type="Gene3D" id="1.10.260.40">
    <property type="entry name" value="lambda repressor-like DNA-binding domains"/>
    <property type="match status" value="1"/>
</dbReference>
<dbReference type="PROSITE" id="PS50943">
    <property type="entry name" value="HTH_CROC1"/>
    <property type="match status" value="1"/>
</dbReference>
<organism evidence="2">
    <name type="scientific">freshwater metagenome</name>
    <dbReference type="NCBI Taxonomy" id="449393"/>
    <lineage>
        <taxon>unclassified sequences</taxon>
        <taxon>metagenomes</taxon>
        <taxon>ecological metagenomes</taxon>
    </lineage>
</organism>
<dbReference type="Pfam" id="PF01381">
    <property type="entry name" value="HTH_3"/>
    <property type="match status" value="1"/>
</dbReference>
<dbReference type="InterPro" id="IPR038099">
    <property type="entry name" value="BldD-like_C_sf"/>
</dbReference>
<dbReference type="Gene3D" id="1.10.10.1930">
    <property type="match status" value="1"/>
</dbReference>
<dbReference type="SMART" id="SM00530">
    <property type="entry name" value="HTH_XRE"/>
    <property type="match status" value="1"/>
</dbReference>
<reference evidence="2" key="1">
    <citation type="submission" date="2020-05" db="EMBL/GenBank/DDBJ databases">
        <authorList>
            <person name="Chiriac C."/>
            <person name="Salcher M."/>
            <person name="Ghai R."/>
            <person name="Kavagutti S V."/>
        </authorList>
    </citation>
    <scope>NUCLEOTIDE SEQUENCE</scope>
</reference>
<dbReference type="EMBL" id="CAFBRV010000075">
    <property type="protein sequence ID" value="CAB5116954.1"/>
    <property type="molecule type" value="Genomic_DNA"/>
</dbReference>
<gene>
    <name evidence="2" type="ORF">UFOPK4410_00820</name>
</gene>